<gene>
    <name evidence="1" type="ORF">MRAB57_2994</name>
</gene>
<sequence length="52" mass="5401">VMPGSPIGSTPSAKETLVLEAVRVPAALPISVADDVVAFRMRTAAEQFLAYG</sequence>
<protein>
    <submittedName>
        <fullName evidence="1">Mycobacterium rhizamassiliense ORFan</fullName>
    </submittedName>
</protein>
<proteinExistence type="predicted"/>
<reference evidence="1 2" key="1">
    <citation type="submission" date="2017-01" db="EMBL/GenBank/DDBJ databases">
        <authorList>
            <consortium name="Urmite Genomes"/>
        </authorList>
    </citation>
    <scope>NUCLEOTIDE SEQUENCE [LARGE SCALE GENOMIC DNA]</scope>
    <source>
        <strain evidence="1 2">AB57</strain>
    </source>
</reference>
<dbReference type="EMBL" id="FUFA01000004">
    <property type="protein sequence ID" value="SPM35173.1"/>
    <property type="molecule type" value="Genomic_DNA"/>
</dbReference>
<feature type="non-terminal residue" evidence="1">
    <location>
        <position position="1"/>
    </location>
</feature>
<organism evidence="1 2">
    <name type="scientific">Mycobacterium rhizamassiliense</name>
    <dbReference type="NCBI Taxonomy" id="1841860"/>
    <lineage>
        <taxon>Bacteria</taxon>
        <taxon>Bacillati</taxon>
        <taxon>Actinomycetota</taxon>
        <taxon>Actinomycetes</taxon>
        <taxon>Mycobacteriales</taxon>
        <taxon>Mycobacteriaceae</taxon>
        <taxon>Mycobacterium</taxon>
    </lineage>
</organism>
<evidence type="ECO:0000313" key="2">
    <source>
        <dbReference type="Proteomes" id="UP000240988"/>
    </source>
</evidence>
<accession>A0A2U3NUN3</accession>
<keyword evidence="2" id="KW-1185">Reference proteome</keyword>
<dbReference type="AlphaFoldDB" id="A0A2U3NUN3"/>
<dbReference type="Proteomes" id="UP000240988">
    <property type="component" value="Unassembled WGS sequence"/>
</dbReference>
<evidence type="ECO:0000313" key="1">
    <source>
        <dbReference type="EMBL" id="SPM35173.1"/>
    </source>
</evidence>
<name>A0A2U3NUN3_9MYCO</name>